<dbReference type="AlphaFoldDB" id="A0A164P6G9"/>
<sequence>MKNKFITILCLSLALIPTRAAIAETYSYNLTIAQPILSVSINNSTTKYDQSVTLEKTTSDHLLKVDTISIGNTGTLDANIEARAVVTSKDPNNKVYVALGQNCSPKINEVGVHFVDKSTDSQLGPCIDGVPKVVTALQKGTNKQLDLNLKLHKDFQADVNLTLEINAKAN</sequence>
<feature type="chain" id="PRO_5007852196" evidence="1">
    <location>
        <begin position="24"/>
        <end position="170"/>
    </location>
</feature>
<reference evidence="2 3" key="1">
    <citation type="submission" date="2015-09" db="EMBL/GenBank/DDBJ databases">
        <title>Bacillus cereus food isolates.</title>
        <authorList>
            <person name="Boekhorst J."/>
        </authorList>
    </citation>
    <scope>NUCLEOTIDE SEQUENCE [LARGE SCALE GENOMIC DNA]</scope>
    <source>
        <strain evidence="2 3">B4088</strain>
    </source>
</reference>
<feature type="signal peptide" evidence="1">
    <location>
        <begin position="1"/>
        <end position="23"/>
    </location>
</feature>
<accession>A0A164P6G9</accession>
<evidence type="ECO:0000256" key="1">
    <source>
        <dbReference type="SAM" id="SignalP"/>
    </source>
</evidence>
<dbReference type="PATRIC" id="fig|1396.535.peg.4401"/>
<protein>
    <submittedName>
        <fullName evidence="2">Uncharacterized protein</fullName>
    </submittedName>
</protein>
<organism evidence="2 3">
    <name type="scientific">Bacillus cereus</name>
    <dbReference type="NCBI Taxonomy" id="1396"/>
    <lineage>
        <taxon>Bacteria</taxon>
        <taxon>Bacillati</taxon>
        <taxon>Bacillota</taxon>
        <taxon>Bacilli</taxon>
        <taxon>Bacillales</taxon>
        <taxon>Bacillaceae</taxon>
        <taxon>Bacillus</taxon>
        <taxon>Bacillus cereus group</taxon>
    </lineage>
</organism>
<evidence type="ECO:0000313" key="3">
    <source>
        <dbReference type="Proteomes" id="UP000076482"/>
    </source>
</evidence>
<dbReference type="RefSeq" id="WP_063260939.1">
    <property type="nucleotide sequence ID" value="NZ_LJKE01000043.1"/>
</dbReference>
<keyword evidence="1" id="KW-0732">Signal</keyword>
<gene>
    <name evidence="2" type="ORF">B4088_2441</name>
</gene>
<name>A0A164P6G9_BACCE</name>
<dbReference type="Proteomes" id="UP000076482">
    <property type="component" value="Unassembled WGS sequence"/>
</dbReference>
<proteinExistence type="predicted"/>
<comment type="caution">
    <text evidence="2">The sequence shown here is derived from an EMBL/GenBank/DDBJ whole genome shotgun (WGS) entry which is preliminary data.</text>
</comment>
<evidence type="ECO:0000313" key="2">
    <source>
        <dbReference type="EMBL" id="KZD66325.1"/>
    </source>
</evidence>
<dbReference type="EMBL" id="LJKE01000043">
    <property type="protein sequence ID" value="KZD66325.1"/>
    <property type="molecule type" value="Genomic_DNA"/>
</dbReference>